<protein>
    <submittedName>
        <fullName evidence="1">Uncharacterized protein</fullName>
    </submittedName>
</protein>
<reference evidence="1 2" key="1">
    <citation type="submission" date="2023-06" db="EMBL/GenBank/DDBJ databases">
        <title>Sporosarcina sp. nov., isolated from Korean traditional fermented seafood 'Jeotgal'.</title>
        <authorList>
            <person name="Yang A.I."/>
            <person name="Shin N.-R."/>
        </authorList>
    </citation>
    <scope>NUCLEOTIDE SEQUENCE [LARGE SCALE GENOMIC DNA]</scope>
    <source>
        <strain evidence="1 2">KCTC43456</strain>
    </source>
</reference>
<organism evidence="1 2">
    <name type="scientific">Sporosarcina thermotolerans</name>
    <dbReference type="NCBI Taxonomy" id="633404"/>
    <lineage>
        <taxon>Bacteria</taxon>
        <taxon>Bacillati</taxon>
        <taxon>Bacillota</taxon>
        <taxon>Bacilli</taxon>
        <taxon>Bacillales</taxon>
        <taxon>Caryophanaceae</taxon>
        <taxon>Sporosarcina</taxon>
    </lineage>
</organism>
<gene>
    <name evidence="1" type="ORF">QTL97_08395</name>
</gene>
<comment type="caution">
    <text evidence="1">The sequence shown here is derived from an EMBL/GenBank/DDBJ whole genome shotgun (WGS) entry which is preliminary data.</text>
</comment>
<keyword evidence="2" id="KW-1185">Reference proteome</keyword>
<accession>A0AAW9ACT6</accession>
<sequence length="73" mass="8626">MTSEEGTVPLLYPIHIERQGVKWVKDSAWIEPVYLTSNRYLHQKLGEMTLQIEFEYLAKRMIKYKQALNLATL</sequence>
<evidence type="ECO:0000313" key="1">
    <source>
        <dbReference type="EMBL" id="MDW0116951.1"/>
    </source>
</evidence>
<dbReference type="EMBL" id="JAUBDJ010000004">
    <property type="protein sequence ID" value="MDW0116951.1"/>
    <property type="molecule type" value="Genomic_DNA"/>
</dbReference>
<dbReference type="AlphaFoldDB" id="A0AAW9ACT6"/>
<proteinExistence type="predicted"/>
<evidence type="ECO:0000313" key="2">
    <source>
        <dbReference type="Proteomes" id="UP001271648"/>
    </source>
</evidence>
<dbReference type="RefSeq" id="WP_317940616.1">
    <property type="nucleotide sequence ID" value="NZ_JAUBDJ010000004.1"/>
</dbReference>
<dbReference type="Proteomes" id="UP001271648">
    <property type="component" value="Unassembled WGS sequence"/>
</dbReference>
<name>A0AAW9ACT6_9BACL</name>